<dbReference type="AlphaFoldDB" id="A0AAJ6ZH13"/>
<protein>
    <submittedName>
        <fullName evidence="2">Uncharacterized protein LOC106121350</fullName>
    </submittedName>
</protein>
<feature type="compositionally biased region" description="Basic and acidic residues" evidence="1">
    <location>
        <begin position="277"/>
        <end position="295"/>
    </location>
</feature>
<feature type="region of interest" description="Disordered" evidence="1">
    <location>
        <begin position="189"/>
        <end position="221"/>
    </location>
</feature>
<dbReference type="Proteomes" id="UP000694872">
    <property type="component" value="Unplaced"/>
</dbReference>
<organism evidence="2">
    <name type="scientific">Papilio xuthus</name>
    <name type="common">Asian swallowtail butterfly</name>
    <dbReference type="NCBI Taxonomy" id="66420"/>
    <lineage>
        <taxon>Eukaryota</taxon>
        <taxon>Metazoa</taxon>
        <taxon>Ecdysozoa</taxon>
        <taxon>Arthropoda</taxon>
        <taxon>Hexapoda</taxon>
        <taxon>Insecta</taxon>
        <taxon>Pterygota</taxon>
        <taxon>Neoptera</taxon>
        <taxon>Endopterygota</taxon>
        <taxon>Lepidoptera</taxon>
        <taxon>Glossata</taxon>
        <taxon>Ditrysia</taxon>
        <taxon>Papilionoidea</taxon>
        <taxon>Papilionidae</taxon>
        <taxon>Papilioninae</taxon>
        <taxon>Papilio</taxon>
    </lineage>
</organism>
<evidence type="ECO:0000256" key="1">
    <source>
        <dbReference type="SAM" id="MobiDB-lite"/>
    </source>
</evidence>
<sequence>MTSYLFTSKRKKSFISRKMAKNSDVESKMSLDSLEENFKHKASIKNEYAEDNVDTILVPFYEQDILIKVPKAQRWNHNTDDRKSTSKPVKNYLVNKRTSNPPRVSYLEVFRKRNNLKLDDDTPLEQDIRSLSPEVGDTERESIGDDTNYQVTNDFHNTESYNEMYYAKLLEKERNQYLDNSFEFEHRLTEDNDNKSTSEKDNLRSVSEASLPKRASHASDRRATIEVLNNVKLGGLGPDMEKIKPRLERARSLQRYSEKVRMENRVKIYKKSIELEKEKKPERQSSAKQSNKIEDQQGEGATHSSYLIKKTKDKKAFLKTRIGCKSSDETQNSKNYLNERDKYKKDKIRNVYETKSKDTRPKLSNTDHKERVRNKEEHELRKKSAQYKTTQMMDKTDEVPPVHISFMVNFSGVRPSSALKKLEAKHKMYQEKVKTYTLEKNNP</sequence>
<reference evidence="2" key="1">
    <citation type="submission" date="2025-08" db="UniProtKB">
        <authorList>
            <consortium name="RefSeq"/>
        </authorList>
    </citation>
    <scope>IDENTIFICATION</scope>
</reference>
<feature type="region of interest" description="Disordered" evidence="1">
    <location>
        <begin position="327"/>
        <end position="392"/>
    </location>
</feature>
<dbReference type="KEGG" id="pxu:106121350"/>
<accession>A0AAJ6ZH13</accession>
<evidence type="ECO:0000313" key="2">
    <source>
        <dbReference type="RefSeq" id="XP_013172434.1"/>
    </source>
</evidence>
<name>A0AAJ6ZH13_PAPXU</name>
<proteinExistence type="predicted"/>
<dbReference type="RefSeq" id="XP_013172434.1">
    <property type="nucleotide sequence ID" value="XM_013316980.1"/>
</dbReference>
<gene>
    <name evidence="2" type="primary">LOC106121350</name>
</gene>
<feature type="region of interest" description="Disordered" evidence="1">
    <location>
        <begin position="277"/>
        <end position="307"/>
    </location>
</feature>
<feature type="compositionally biased region" description="Basic and acidic residues" evidence="1">
    <location>
        <begin position="337"/>
        <end position="382"/>
    </location>
</feature>
<feature type="compositionally biased region" description="Basic and acidic residues" evidence="1">
    <location>
        <begin position="189"/>
        <end position="203"/>
    </location>
</feature>
<dbReference type="GeneID" id="106121350"/>